<dbReference type="OrthoDB" id="6153424at2759"/>
<dbReference type="InterPro" id="IPR011604">
    <property type="entry name" value="PDDEXK-like_dom_sf"/>
</dbReference>
<comment type="caution">
    <text evidence="2">The sequence shown here is derived from an EMBL/GenBank/DDBJ whole genome shotgun (WGS) entry which is preliminary data.</text>
</comment>
<feature type="domain" description="YqaJ viral recombinase" evidence="1">
    <location>
        <begin position="37"/>
        <end position="96"/>
    </location>
</feature>
<evidence type="ECO:0000313" key="2">
    <source>
        <dbReference type="EMBL" id="VDI76710.1"/>
    </source>
</evidence>
<dbReference type="InterPro" id="IPR019080">
    <property type="entry name" value="YqaJ_viral_recombinase"/>
</dbReference>
<keyword evidence="3" id="KW-1185">Reference proteome</keyword>
<gene>
    <name evidence="2" type="ORF">MGAL_10B054135</name>
</gene>
<dbReference type="SUPFAM" id="SSF52980">
    <property type="entry name" value="Restriction endonuclease-like"/>
    <property type="match status" value="1"/>
</dbReference>
<evidence type="ECO:0000259" key="1">
    <source>
        <dbReference type="Pfam" id="PF09588"/>
    </source>
</evidence>
<dbReference type="GO" id="GO:0006281">
    <property type="term" value="P:DNA repair"/>
    <property type="evidence" value="ECO:0007669"/>
    <property type="project" value="UniProtKB-ARBA"/>
</dbReference>
<organism evidence="2 3">
    <name type="scientific">Mytilus galloprovincialis</name>
    <name type="common">Mediterranean mussel</name>
    <dbReference type="NCBI Taxonomy" id="29158"/>
    <lineage>
        <taxon>Eukaryota</taxon>
        <taxon>Metazoa</taxon>
        <taxon>Spiralia</taxon>
        <taxon>Lophotrochozoa</taxon>
        <taxon>Mollusca</taxon>
        <taxon>Bivalvia</taxon>
        <taxon>Autobranchia</taxon>
        <taxon>Pteriomorphia</taxon>
        <taxon>Mytilida</taxon>
        <taxon>Mytiloidea</taxon>
        <taxon>Mytilidae</taxon>
        <taxon>Mytilinae</taxon>
        <taxon>Mytilus</taxon>
    </lineage>
</organism>
<protein>
    <recommendedName>
        <fullName evidence="1">YqaJ viral recombinase domain-containing protein</fullName>
    </recommendedName>
</protein>
<dbReference type="InterPro" id="IPR011335">
    <property type="entry name" value="Restrct_endonuc-II-like"/>
</dbReference>
<proteinExistence type="predicted"/>
<sequence>MEHGIEHEKHGVATIVVKILPTIYPTVRFHEVGCYVLWDKEKPFLVASPDDKTWEGQVRRLLFEIKYPYKNTDWKTPVHYSIPEYYIPKIIIQMGIPKESLGYYVHESNFVSWSEESSTALTIRFDKILWDVLPTEANVLYKGHDRTRPLKKKENGKKT</sequence>
<name>A0A8B6H9J4_MYTGA</name>
<dbReference type="EMBL" id="UYJE01009783">
    <property type="protein sequence ID" value="VDI76710.1"/>
    <property type="molecule type" value="Genomic_DNA"/>
</dbReference>
<dbReference type="AlphaFoldDB" id="A0A8B6H9J4"/>
<evidence type="ECO:0000313" key="3">
    <source>
        <dbReference type="Proteomes" id="UP000596742"/>
    </source>
</evidence>
<dbReference type="Gene3D" id="3.90.320.10">
    <property type="match status" value="1"/>
</dbReference>
<reference evidence="2" key="1">
    <citation type="submission" date="2018-11" db="EMBL/GenBank/DDBJ databases">
        <authorList>
            <person name="Alioto T."/>
            <person name="Alioto T."/>
        </authorList>
    </citation>
    <scope>NUCLEOTIDE SEQUENCE</scope>
</reference>
<accession>A0A8B6H9J4</accession>
<dbReference type="Pfam" id="PF09588">
    <property type="entry name" value="YqaJ"/>
    <property type="match status" value="1"/>
</dbReference>
<dbReference type="Proteomes" id="UP000596742">
    <property type="component" value="Unassembled WGS sequence"/>
</dbReference>